<comment type="caution">
    <text evidence="2">The sequence shown here is derived from an EMBL/GenBank/DDBJ whole genome shotgun (WGS) entry which is preliminary data.</text>
</comment>
<keyword evidence="1" id="KW-1133">Transmembrane helix</keyword>
<evidence type="ECO:0000313" key="3">
    <source>
        <dbReference type="Proteomes" id="UP000262621"/>
    </source>
</evidence>
<keyword evidence="1" id="KW-0472">Membrane</keyword>
<organism evidence="2 3">
    <name type="scientific">Micromonospora craniellae</name>
    <dbReference type="NCBI Taxonomy" id="2294034"/>
    <lineage>
        <taxon>Bacteria</taxon>
        <taxon>Bacillati</taxon>
        <taxon>Actinomycetota</taxon>
        <taxon>Actinomycetes</taxon>
        <taxon>Micromonosporales</taxon>
        <taxon>Micromonosporaceae</taxon>
        <taxon>Micromonospora</taxon>
    </lineage>
</organism>
<keyword evidence="1" id="KW-0812">Transmembrane</keyword>
<protein>
    <submittedName>
        <fullName evidence="2">Uncharacterized protein</fullName>
    </submittedName>
</protein>
<proteinExistence type="predicted"/>
<dbReference type="Proteomes" id="UP000262621">
    <property type="component" value="Unassembled WGS sequence"/>
</dbReference>
<dbReference type="RefSeq" id="WP_117227252.1">
    <property type="nucleotide sequence ID" value="NZ_CP061725.1"/>
</dbReference>
<evidence type="ECO:0000256" key="1">
    <source>
        <dbReference type="SAM" id="Phobius"/>
    </source>
</evidence>
<evidence type="ECO:0000313" key="2">
    <source>
        <dbReference type="EMBL" id="RFS47001.1"/>
    </source>
</evidence>
<feature type="transmembrane region" description="Helical" evidence="1">
    <location>
        <begin position="7"/>
        <end position="24"/>
    </location>
</feature>
<feature type="transmembrane region" description="Helical" evidence="1">
    <location>
        <begin position="30"/>
        <end position="50"/>
    </location>
</feature>
<gene>
    <name evidence="2" type="ORF">D0Q02_07510</name>
</gene>
<accession>A0A372G1S6</accession>
<dbReference type="EMBL" id="QVFU01000005">
    <property type="protein sequence ID" value="RFS47001.1"/>
    <property type="molecule type" value="Genomic_DNA"/>
</dbReference>
<sequence length="112" mass="11806">MGDLMILVRLVLAVVIGSVDLVAAHPTDVVAVLLCATCVVLLARIALLLWADRFDRWARVVAVVPAPPPPPDYPPDPPLVNPMFAAHITATSAATCAALRAGRQPARVGGRR</sequence>
<reference evidence="2 3" key="1">
    <citation type="submission" date="2018-08" db="EMBL/GenBank/DDBJ databases">
        <title>Verrucosispora craniellae sp. nov., isolated from a marine sponge in the South China Sea.</title>
        <authorList>
            <person name="Li L."/>
            <person name="Lin H.W."/>
        </authorList>
    </citation>
    <scope>NUCLEOTIDE SEQUENCE [LARGE SCALE GENOMIC DNA]</scope>
    <source>
        <strain evidence="2 3">LHW63014</strain>
    </source>
</reference>
<dbReference type="AlphaFoldDB" id="A0A372G1S6"/>
<name>A0A372G1S6_9ACTN</name>
<keyword evidence="3" id="KW-1185">Reference proteome</keyword>